<gene>
    <name evidence="2" type="ORF">IQK56_18630</name>
</gene>
<comment type="caution">
    <text evidence="2">The sequence shown here is derived from an EMBL/GenBank/DDBJ whole genome shotgun (WGS) entry which is preliminary data.</text>
</comment>
<dbReference type="PROSITE" id="PS50878">
    <property type="entry name" value="RT_POL"/>
    <property type="match status" value="1"/>
</dbReference>
<evidence type="ECO:0000313" key="3">
    <source>
        <dbReference type="Proteomes" id="UP000613075"/>
    </source>
</evidence>
<accession>A0ABR9SV66</accession>
<reference evidence="2 3" key="1">
    <citation type="submission" date="2020-10" db="EMBL/GenBank/DDBJ databases">
        <title>The draft genomes of Cyclamen pathogen Pseudomonas sp.</title>
        <authorList>
            <person name="Fujikawa T."/>
            <person name="Sawada H."/>
        </authorList>
    </citation>
    <scope>NUCLEOTIDE SEQUENCE [LARGE SCALE GENOMIC DNA]</scope>
    <source>
        <strain evidence="2 3">MAFF 301449</strain>
    </source>
</reference>
<dbReference type="NCBIfam" id="NF041747">
    <property type="entry name" value="Drt3a"/>
    <property type="match status" value="1"/>
</dbReference>
<protein>
    <submittedName>
        <fullName evidence="2">RNA-directed DNA polymerase</fullName>
    </submittedName>
</protein>
<keyword evidence="3" id="KW-1185">Reference proteome</keyword>
<dbReference type="GO" id="GO:0003964">
    <property type="term" value="F:RNA-directed DNA polymerase activity"/>
    <property type="evidence" value="ECO:0007669"/>
    <property type="project" value="UniProtKB-KW"/>
</dbReference>
<keyword evidence="2" id="KW-0548">Nucleotidyltransferase</keyword>
<organism evidence="2 3">
    <name type="scientific">Pseudomonas cyclaminis</name>
    <dbReference type="NCBI Taxonomy" id="2781239"/>
    <lineage>
        <taxon>Bacteria</taxon>
        <taxon>Pseudomonadati</taxon>
        <taxon>Pseudomonadota</taxon>
        <taxon>Gammaproteobacteria</taxon>
        <taxon>Pseudomonadales</taxon>
        <taxon>Pseudomonadaceae</taxon>
        <taxon>Pseudomonas</taxon>
    </lineage>
</organism>
<dbReference type="Pfam" id="PF00078">
    <property type="entry name" value="RVT_1"/>
    <property type="match status" value="1"/>
</dbReference>
<keyword evidence="2" id="KW-0695">RNA-directed DNA polymerase</keyword>
<feature type="domain" description="Reverse transcriptase" evidence="1">
    <location>
        <begin position="24"/>
        <end position="260"/>
    </location>
</feature>
<sequence>MIEIPYTQKNLFNCIGYKDKLSDKSLFNSDVCRQKATAALVKIPKKNAFQNALRPISVAGKQGYVFTNLQSELISRLVANNIKINYKIKQANRQTVIGNAISLLKEGGAYHVYRFDIKSFYENIDRKLILTKLMLDAKCSWQTLTLLSELFDVLGALGIDGLPRGLGISSALSELALHSFDSKIRHMPEVFYYGRFVDDILIITSGQTSRKNFEDELDAVLFEGLEFHEGNKRTYIAVPKSKDDASLESFNSFEFLGYEFKVFNRNSSVNQSKYKQRKVLIDISSSKVEKIKARLISSFCSYISGAQGYTEYRLLKYRIKALAGNYHITDPISGINIKTGIYYNYIHKNNNHRCALRTLDGFLHGLLFSTSHPLSFRIIQCLTLSQRRELAGYSFSSGFKKARFHSFTYQILKSVKECWI</sequence>
<evidence type="ECO:0000259" key="1">
    <source>
        <dbReference type="PROSITE" id="PS50878"/>
    </source>
</evidence>
<evidence type="ECO:0000313" key="2">
    <source>
        <dbReference type="EMBL" id="MBE8592773.1"/>
    </source>
</evidence>
<name>A0ABR9SV66_9PSED</name>
<proteinExistence type="predicted"/>
<dbReference type="InterPro" id="IPR000477">
    <property type="entry name" value="RT_dom"/>
</dbReference>
<dbReference type="CDD" id="cd01646">
    <property type="entry name" value="RT_Bac_retron_I"/>
    <property type="match status" value="1"/>
</dbReference>
<dbReference type="Proteomes" id="UP000613075">
    <property type="component" value="Unassembled WGS sequence"/>
</dbReference>
<dbReference type="RefSeq" id="WP_193863445.1">
    <property type="nucleotide sequence ID" value="NZ_JADDUM010000148.1"/>
</dbReference>
<keyword evidence="2" id="KW-0808">Transferase</keyword>
<dbReference type="EMBL" id="JADDUM010000148">
    <property type="protein sequence ID" value="MBE8592773.1"/>
    <property type="molecule type" value="Genomic_DNA"/>
</dbReference>